<dbReference type="InterPro" id="IPR050524">
    <property type="entry name" value="APC_YAT"/>
</dbReference>
<dbReference type="GO" id="GO:0016020">
    <property type="term" value="C:membrane"/>
    <property type="evidence" value="ECO:0007669"/>
    <property type="project" value="UniProtKB-SubCell"/>
</dbReference>
<accession>A0A7H9AZD9</accession>
<feature type="transmembrane region" description="Helical" evidence="5">
    <location>
        <begin position="284"/>
        <end position="301"/>
    </location>
</feature>
<keyword evidence="2 5" id="KW-0812">Transmembrane</keyword>
<feature type="transmembrane region" description="Helical" evidence="5">
    <location>
        <begin position="371"/>
        <end position="391"/>
    </location>
</feature>
<reference evidence="7 8" key="1">
    <citation type="submission" date="2020-07" db="EMBL/GenBank/DDBJ databases">
        <title>The yeast mating-type switching endonuclease HO is a domesticated member of an unorthodox homing genetic element family.</title>
        <authorList>
            <person name="Coughlan A.Y."/>
            <person name="Lombardi L."/>
            <person name="Braun-Galleani S."/>
            <person name="Martos A.R."/>
            <person name="Galeote V."/>
            <person name="Bigey F."/>
            <person name="Dequin S."/>
            <person name="Byrne K.P."/>
            <person name="Wolfe K.H."/>
        </authorList>
    </citation>
    <scope>NUCLEOTIDE SEQUENCE [LARGE SCALE GENOMIC DNA]</scope>
    <source>
        <strain evidence="7 8">NRRL Y-6702</strain>
    </source>
</reference>
<evidence type="ECO:0000259" key="6">
    <source>
        <dbReference type="Pfam" id="PF00324"/>
    </source>
</evidence>
<dbReference type="KEGG" id="zmk:HG535_0C01270"/>
<dbReference type="PANTHER" id="PTHR43341:SF46">
    <property type="entry name" value="SPS-SENSOR COMPONENT SSY1"/>
    <property type="match status" value="1"/>
</dbReference>
<dbReference type="PANTHER" id="PTHR43341">
    <property type="entry name" value="AMINO ACID PERMEASE"/>
    <property type="match status" value="1"/>
</dbReference>
<evidence type="ECO:0000256" key="3">
    <source>
        <dbReference type="ARBA" id="ARBA00022989"/>
    </source>
</evidence>
<dbReference type="GO" id="GO:0015171">
    <property type="term" value="F:amino acid transmembrane transporter activity"/>
    <property type="evidence" value="ECO:0007669"/>
    <property type="project" value="TreeGrafter"/>
</dbReference>
<sequence>MVLDGLNKAAPGLFPRMVTKDLRVKDGEYQEPDSSSERGSVRSEDFKKIVESLPREYEELMMQDKFYLVRKYMNLERIQQNDVIFEDFQQYNKLLMQENELREKLSVLTNVMSNKGMVLPLIEVGSLRSASDRSVSLPMKAGRTRSALKFNRAVERLRKKFMQSHVTSDESAQGSSSQLYNSDFSQSIDGTEIIDDIMPEGFIDFERKYAENAYNMSHFNKKASSDGKKSILSRSRLLKRDHANTYTIQRKLHVRHLQMISLGATIGVGLLLNSGKALSIGGPLGALIGFTFAACVVVATVLSFAEIVALIPLITGISGLCSRFVSDAFGFSVGWCHWISYALAFPAELTASLMMLASIEDLNALSYNSKYQMITLICFIVLLASINLLDVRYYGEFEYLLSAFKLLVVIFLIVLMIVVNVGTFNGDYLGFRYWASSKSPRSDITYGPFRPTFDLNDVGTGSLNGIGGFGGVLLSCIAAILISIFSYVGIEVGFIAAGEAQNPRKAVPLVTKRIFTRIIIFYLLSIFVMGINVYGGDPRLLRYSERATSTVENYVAQISDIISHLGGLNCEISGSSGGPGSYFEGSSNQAPWIIALKSCNQCTLSTIVQSFFVAVGLSAASSQLYASSRTLYAMATQGKAPSIFTICSKRGVPFVSVLMCSAFGFLAFLSVNGSSAEVFILLVNLGTTGGVIMWFGMNLSFYRLYYALKRRTDITSRNAKEYPYKSPFQPYLCIFGMLSTFLVLVLNGLQNFLHWNARNFVSSYLTSILFIVLYLGYAWIGGSKISKLDQIDLDSGRREMDLIKWQEKLDYTLNIKEFALKILSYL</sequence>
<dbReference type="RefSeq" id="XP_037143506.1">
    <property type="nucleotide sequence ID" value="XM_037287611.1"/>
</dbReference>
<evidence type="ECO:0000256" key="2">
    <source>
        <dbReference type="ARBA" id="ARBA00022692"/>
    </source>
</evidence>
<dbReference type="OrthoDB" id="3900342at2759"/>
<feature type="transmembrane region" description="Helical" evidence="5">
    <location>
        <begin position="472"/>
        <end position="497"/>
    </location>
</feature>
<dbReference type="EMBL" id="CP058606">
    <property type="protein sequence ID" value="QLG71778.1"/>
    <property type="molecule type" value="Genomic_DNA"/>
</dbReference>
<proteinExistence type="predicted"/>
<evidence type="ECO:0000256" key="4">
    <source>
        <dbReference type="ARBA" id="ARBA00023136"/>
    </source>
</evidence>
<keyword evidence="3 5" id="KW-1133">Transmembrane helix</keyword>
<dbReference type="InterPro" id="IPR004841">
    <property type="entry name" value="AA-permease/SLC12A_dom"/>
</dbReference>
<feature type="domain" description="Amino acid permease/ SLC12A" evidence="6">
    <location>
        <begin position="256"/>
        <end position="788"/>
    </location>
</feature>
<feature type="transmembrane region" description="Helical" evidence="5">
    <location>
        <begin position="256"/>
        <end position="272"/>
    </location>
</feature>
<evidence type="ECO:0000313" key="8">
    <source>
        <dbReference type="Proteomes" id="UP000509704"/>
    </source>
</evidence>
<feature type="transmembrane region" description="Helical" evidence="5">
    <location>
        <begin position="518"/>
        <end position="535"/>
    </location>
</feature>
<feature type="transmembrane region" description="Helical" evidence="5">
    <location>
        <begin position="338"/>
        <end position="359"/>
    </location>
</feature>
<dbReference type="Proteomes" id="UP000509704">
    <property type="component" value="Chromosome 3"/>
</dbReference>
<dbReference type="AlphaFoldDB" id="A0A7H9AZD9"/>
<evidence type="ECO:0000256" key="5">
    <source>
        <dbReference type="SAM" id="Phobius"/>
    </source>
</evidence>
<dbReference type="GeneID" id="59235474"/>
<feature type="transmembrane region" description="Helical" evidence="5">
    <location>
        <begin position="761"/>
        <end position="780"/>
    </location>
</feature>
<keyword evidence="8" id="KW-1185">Reference proteome</keyword>
<feature type="transmembrane region" description="Helical" evidence="5">
    <location>
        <begin position="307"/>
        <end position="326"/>
    </location>
</feature>
<name>A0A7H9AZD9_ZYGMR</name>
<dbReference type="Gene3D" id="1.20.1740.10">
    <property type="entry name" value="Amino acid/polyamine transporter I"/>
    <property type="match status" value="1"/>
</dbReference>
<dbReference type="Pfam" id="PF00324">
    <property type="entry name" value="AA_permease"/>
    <property type="match status" value="1"/>
</dbReference>
<feature type="transmembrane region" description="Helical" evidence="5">
    <location>
        <begin position="728"/>
        <end position="749"/>
    </location>
</feature>
<feature type="transmembrane region" description="Helical" evidence="5">
    <location>
        <begin position="403"/>
        <end position="424"/>
    </location>
</feature>
<evidence type="ECO:0000313" key="7">
    <source>
        <dbReference type="EMBL" id="QLG71778.1"/>
    </source>
</evidence>
<gene>
    <name evidence="7" type="ORF">HG535_0C01270</name>
</gene>
<feature type="transmembrane region" description="Helical" evidence="5">
    <location>
        <begin position="652"/>
        <end position="671"/>
    </location>
</feature>
<organism evidence="7 8">
    <name type="scientific">Zygotorulaspora mrakii</name>
    <name type="common">Zygosaccharomyces mrakii</name>
    <dbReference type="NCBI Taxonomy" id="42260"/>
    <lineage>
        <taxon>Eukaryota</taxon>
        <taxon>Fungi</taxon>
        <taxon>Dikarya</taxon>
        <taxon>Ascomycota</taxon>
        <taxon>Saccharomycotina</taxon>
        <taxon>Saccharomycetes</taxon>
        <taxon>Saccharomycetales</taxon>
        <taxon>Saccharomycetaceae</taxon>
        <taxon>Zygotorulaspora</taxon>
    </lineage>
</organism>
<evidence type="ECO:0000256" key="1">
    <source>
        <dbReference type="ARBA" id="ARBA00004141"/>
    </source>
</evidence>
<comment type="subcellular location">
    <subcellularLocation>
        <location evidence="1">Membrane</location>
        <topology evidence="1">Multi-pass membrane protein</topology>
    </subcellularLocation>
</comment>
<protein>
    <recommendedName>
        <fullName evidence="6">Amino acid permease/ SLC12A domain-containing protein</fullName>
    </recommendedName>
</protein>
<keyword evidence="4 5" id="KW-0472">Membrane</keyword>